<dbReference type="InterPro" id="IPR006680">
    <property type="entry name" value="Amidohydro-rel"/>
</dbReference>
<feature type="binding site" evidence="7">
    <location>
        <position position="73"/>
    </location>
    <ligand>
        <name>Zn(2+)</name>
        <dbReference type="ChEBI" id="CHEBI:29105"/>
    </ligand>
</feature>
<dbReference type="Pfam" id="PF01979">
    <property type="entry name" value="Amidohydro_1"/>
    <property type="match status" value="1"/>
</dbReference>
<feature type="domain" description="Amidohydrolase-related" evidence="8">
    <location>
        <begin position="64"/>
        <end position="381"/>
    </location>
</feature>
<proteinExistence type="inferred from homology"/>
<dbReference type="FunFam" id="3.20.20.140:FF:000007">
    <property type="entry name" value="Imidazolonepropionase"/>
    <property type="match status" value="1"/>
</dbReference>
<dbReference type="UniPathway" id="UPA00379">
    <property type="reaction ID" value="UER00551"/>
</dbReference>
<keyword evidence="7" id="KW-0963">Cytoplasm</keyword>
<comment type="cofactor">
    <cofactor evidence="7">
        <name>Zn(2+)</name>
        <dbReference type="ChEBI" id="CHEBI:29105"/>
    </cofactor>
    <cofactor evidence="7">
        <name>Fe(3+)</name>
        <dbReference type="ChEBI" id="CHEBI:29034"/>
    </cofactor>
    <text evidence="7">Binds 1 zinc or iron ion per subunit.</text>
</comment>
<comment type="function">
    <text evidence="7">Catalyzes the hydrolytic cleavage of the carbon-nitrogen bond in imidazolone-5-propanoate to yield N-formimidoyl-L-glutamate. It is the third step in the universal histidine degradation pathway.</text>
</comment>
<keyword evidence="5 7" id="KW-0862">Zinc</keyword>
<dbReference type="GO" id="GO:0050480">
    <property type="term" value="F:imidazolonepropionase activity"/>
    <property type="evidence" value="ECO:0007669"/>
    <property type="project" value="UniProtKB-UniRule"/>
</dbReference>
<evidence type="ECO:0000259" key="8">
    <source>
        <dbReference type="Pfam" id="PF01979"/>
    </source>
</evidence>
<dbReference type="CDD" id="cd01296">
    <property type="entry name" value="Imidazolone-5PH"/>
    <property type="match status" value="1"/>
</dbReference>
<feature type="binding site" evidence="7">
    <location>
        <position position="243"/>
    </location>
    <ligand>
        <name>Fe(3+)</name>
        <dbReference type="ChEBI" id="CHEBI:29034"/>
    </ligand>
</feature>
<evidence type="ECO:0000256" key="6">
    <source>
        <dbReference type="ARBA" id="ARBA00023004"/>
    </source>
</evidence>
<name>A0A4Q1ULT2_9BRAD</name>
<dbReference type="NCBIfam" id="TIGR01224">
    <property type="entry name" value="hutI"/>
    <property type="match status" value="1"/>
</dbReference>
<accession>A0A4Q1ULT2</accession>
<dbReference type="OrthoDB" id="9776455at2"/>
<evidence type="ECO:0000256" key="7">
    <source>
        <dbReference type="HAMAP-Rule" id="MF_00372"/>
    </source>
</evidence>
<dbReference type="GO" id="GO:0019556">
    <property type="term" value="P:L-histidine catabolic process to glutamate and formamide"/>
    <property type="evidence" value="ECO:0007669"/>
    <property type="project" value="UniProtKB-UniRule"/>
</dbReference>
<feature type="binding site" evidence="7">
    <location>
        <position position="243"/>
    </location>
    <ligand>
        <name>Zn(2+)</name>
        <dbReference type="ChEBI" id="CHEBI:29105"/>
    </ligand>
</feature>
<dbReference type="InterPro" id="IPR011059">
    <property type="entry name" value="Metal-dep_hydrolase_composite"/>
</dbReference>
<feature type="binding site" evidence="7">
    <location>
        <position position="82"/>
    </location>
    <ligand>
        <name>4-imidazolone-5-propanoate</name>
        <dbReference type="ChEBI" id="CHEBI:77893"/>
    </ligand>
</feature>
<sequence>MAERFDRIWHNAHLATMRADRPDLGEIERGLIAARGGHIVYAGAEADFPVDADAIKRIDCEGRWITPGLVDCHTHLVYGGNRAHEFELRLKGASYEEIARAGGGIVSTVAATRKASEAELVAGALPRLDALIGEGATTVEIKSGYGLDTETEMRQLSAARSLGRQRPIAIRTSFLGAHALPVEADGDKDRYIDLVCKEMLPAVAKAGLADAVDAFMEGIAFSAEQTTRVFETAKGLGLPVKLHADQLSNLGGAALAAKLSALSADHLEHTDEAGAAAMAKAGTVAVLLPGAFYFIRETQKPPVEAFRKHGVPMALATDCNPGSSPLTSLLLTMNMGATLFRMNVAECLAGITREGARALGVLDETGTLEAGKWCDLAIWDIERPAELVYRIGFNPLYRRVWRGQ</sequence>
<dbReference type="GO" id="GO:0005737">
    <property type="term" value="C:cytoplasm"/>
    <property type="evidence" value="ECO:0007669"/>
    <property type="project" value="UniProtKB-SubCell"/>
</dbReference>
<dbReference type="Gene3D" id="2.30.40.10">
    <property type="entry name" value="Urease, subunit C, domain 1"/>
    <property type="match status" value="1"/>
</dbReference>
<dbReference type="SUPFAM" id="SSF51556">
    <property type="entry name" value="Metallo-dependent hydrolases"/>
    <property type="match status" value="1"/>
</dbReference>
<feature type="binding site" evidence="7">
    <location>
        <position position="75"/>
    </location>
    <ligand>
        <name>Zn(2+)</name>
        <dbReference type="ChEBI" id="CHEBI:29105"/>
    </ligand>
</feature>
<feature type="binding site" evidence="7">
    <location>
        <position position="73"/>
    </location>
    <ligand>
        <name>Fe(3+)</name>
        <dbReference type="ChEBI" id="CHEBI:29034"/>
    </ligand>
</feature>
<evidence type="ECO:0000256" key="1">
    <source>
        <dbReference type="ARBA" id="ARBA00012864"/>
    </source>
</evidence>
<dbReference type="GO" id="GO:0005506">
    <property type="term" value="F:iron ion binding"/>
    <property type="evidence" value="ECO:0007669"/>
    <property type="project" value="UniProtKB-UniRule"/>
</dbReference>
<dbReference type="RefSeq" id="WP_129274659.1">
    <property type="nucleotide sequence ID" value="NZ_MZXW01000050.1"/>
</dbReference>
<organism evidence="9 10">
    <name type="scientific">Bradyrhizobium betae</name>
    <dbReference type="NCBI Taxonomy" id="244734"/>
    <lineage>
        <taxon>Bacteria</taxon>
        <taxon>Pseudomonadati</taxon>
        <taxon>Pseudomonadota</taxon>
        <taxon>Alphaproteobacteria</taxon>
        <taxon>Hyphomicrobiales</taxon>
        <taxon>Nitrobacteraceae</taxon>
        <taxon>Bradyrhizobium</taxon>
    </lineage>
</organism>
<keyword evidence="6 7" id="KW-0408">Iron</keyword>
<feature type="binding site" evidence="7">
    <location>
        <position position="323"/>
    </location>
    <ligand>
        <name>4-imidazolone-5-propanoate</name>
        <dbReference type="ChEBI" id="CHEBI:77893"/>
    </ligand>
</feature>
<feature type="binding site" evidence="7">
    <location>
        <position position="322"/>
    </location>
    <ligand>
        <name>N-formimidoyl-L-glutamate</name>
        <dbReference type="ChEBI" id="CHEBI:58928"/>
    </ligand>
</feature>
<dbReference type="Gene3D" id="3.20.20.140">
    <property type="entry name" value="Metal-dependent hydrolases"/>
    <property type="match status" value="1"/>
</dbReference>
<feature type="binding site" evidence="7">
    <location>
        <position position="178"/>
    </location>
    <ligand>
        <name>4-imidazolone-5-propanoate</name>
        <dbReference type="ChEBI" id="CHEBI:77893"/>
    </ligand>
</feature>
<dbReference type="GO" id="GO:0008270">
    <property type="term" value="F:zinc ion binding"/>
    <property type="evidence" value="ECO:0007669"/>
    <property type="project" value="UniProtKB-UniRule"/>
</dbReference>
<dbReference type="PANTHER" id="PTHR42752:SF1">
    <property type="entry name" value="IMIDAZOLONEPROPIONASE-RELATED"/>
    <property type="match status" value="1"/>
</dbReference>
<evidence type="ECO:0000256" key="2">
    <source>
        <dbReference type="ARBA" id="ARBA00022723"/>
    </source>
</evidence>
<evidence type="ECO:0000313" key="10">
    <source>
        <dbReference type="Proteomes" id="UP000290819"/>
    </source>
</evidence>
<gene>
    <name evidence="7" type="primary">hutI</name>
    <name evidence="9" type="ORF">B5V03_33235</name>
</gene>
<feature type="binding site" evidence="7">
    <location>
        <position position="145"/>
    </location>
    <ligand>
        <name>4-imidazolone-5-propanoate</name>
        <dbReference type="ChEBI" id="CHEBI:77893"/>
    </ligand>
</feature>
<feature type="binding site" evidence="7">
    <location>
        <position position="75"/>
    </location>
    <ligand>
        <name>Fe(3+)</name>
        <dbReference type="ChEBI" id="CHEBI:29034"/>
    </ligand>
</feature>
<comment type="catalytic activity">
    <reaction evidence="7">
        <text>4-imidazolone-5-propanoate + H2O = N-formimidoyl-L-glutamate</text>
        <dbReference type="Rhea" id="RHEA:23660"/>
        <dbReference type="ChEBI" id="CHEBI:15377"/>
        <dbReference type="ChEBI" id="CHEBI:58928"/>
        <dbReference type="ChEBI" id="CHEBI:77893"/>
        <dbReference type="EC" id="3.5.2.7"/>
    </reaction>
</comment>
<protein>
    <recommendedName>
        <fullName evidence="1 7">Imidazolonepropionase</fullName>
        <ecNumber evidence="1 7">3.5.2.7</ecNumber>
    </recommendedName>
    <alternativeName>
        <fullName evidence="7">Imidazolone-5-propionate hydrolase</fullName>
    </alternativeName>
</protein>
<evidence type="ECO:0000313" key="9">
    <source>
        <dbReference type="EMBL" id="RXT36516.1"/>
    </source>
</evidence>
<comment type="pathway">
    <text evidence="7">Amino-acid degradation; L-histidine degradation into L-glutamate; N-formimidoyl-L-glutamate from L-histidine: step 3/3.</text>
</comment>
<feature type="binding site" evidence="7">
    <location>
        <position position="318"/>
    </location>
    <ligand>
        <name>Zn(2+)</name>
        <dbReference type="ChEBI" id="CHEBI:29105"/>
    </ligand>
</feature>
<keyword evidence="4 7" id="KW-0369">Histidine metabolism</keyword>
<comment type="caution">
    <text evidence="9">The sequence shown here is derived from an EMBL/GenBank/DDBJ whole genome shotgun (WGS) entry which is preliminary data.</text>
</comment>
<evidence type="ECO:0000256" key="4">
    <source>
        <dbReference type="ARBA" id="ARBA00022808"/>
    </source>
</evidence>
<dbReference type="GO" id="GO:0019557">
    <property type="term" value="P:L-histidine catabolic process to glutamate and formate"/>
    <property type="evidence" value="ECO:0007669"/>
    <property type="project" value="UniProtKB-UniPathway"/>
</dbReference>
<keyword evidence="3 7" id="KW-0378">Hydrolase</keyword>
<feature type="binding site" evidence="7">
    <location>
        <position position="145"/>
    </location>
    <ligand>
        <name>N-formimidoyl-L-glutamate</name>
        <dbReference type="ChEBI" id="CHEBI:58928"/>
    </ligand>
</feature>
<evidence type="ECO:0000256" key="3">
    <source>
        <dbReference type="ARBA" id="ARBA00022801"/>
    </source>
</evidence>
<reference evidence="9 10" key="1">
    <citation type="submission" date="2017-03" db="EMBL/GenBank/DDBJ databases">
        <authorList>
            <person name="Safronova V.I."/>
            <person name="Sazanova A.L."/>
            <person name="Chirak E.R."/>
        </authorList>
    </citation>
    <scope>NUCLEOTIDE SEQUENCE [LARGE SCALE GENOMIC DNA]</scope>
    <source>
        <strain evidence="9 10">Opo-243</strain>
    </source>
</reference>
<dbReference type="InterPro" id="IPR032466">
    <property type="entry name" value="Metal_Hydrolase"/>
</dbReference>
<dbReference type="AlphaFoldDB" id="A0A4Q1ULT2"/>
<dbReference type="EMBL" id="MZXW01000050">
    <property type="protein sequence ID" value="RXT36516.1"/>
    <property type="molecule type" value="Genomic_DNA"/>
</dbReference>
<keyword evidence="10" id="KW-1185">Reference proteome</keyword>
<keyword evidence="2 7" id="KW-0479">Metal-binding</keyword>
<feature type="binding site" evidence="7">
    <location>
        <position position="320"/>
    </location>
    <ligand>
        <name>N-formimidoyl-L-glutamate</name>
        <dbReference type="ChEBI" id="CHEBI:58928"/>
    </ligand>
</feature>
<evidence type="ECO:0000256" key="5">
    <source>
        <dbReference type="ARBA" id="ARBA00022833"/>
    </source>
</evidence>
<dbReference type="EC" id="3.5.2.7" evidence="1 7"/>
<dbReference type="Proteomes" id="UP000290819">
    <property type="component" value="Unassembled WGS sequence"/>
</dbReference>
<feature type="binding site" evidence="7">
    <location>
        <position position="246"/>
    </location>
    <ligand>
        <name>4-imidazolone-5-propanoate</name>
        <dbReference type="ChEBI" id="CHEBI:77893"/>
    </ligand>
</feature>
<dbReference type="SUPFAM" id="SSF51338">
    <property type="entry name" value="Composite domain of metallo-dependent hydrolases"/>
    <property type="match status" value="1"/>
</dbReference>
<comment type="subcellular location">
    <subcellularLocation>
        <location evidence="7">Cytoplasm</location>
    </subcellularLocation>
</comment>
<dbReference type="InterPro" id="IPR005920">
    <property type="entry name" value="HutI"/>
</dbReference>
<comment type="similarity">
    <text evidence="7">Belongs to the metallo-dependent hydrolases superfamily. HutI family.</text>
</comment>
<feature type="binding site" evidence="7">
    <location>
        <position position="318"/>
    </location>
    <ligand>
        <name>Fe(3+)</name>
        <dbReference type="ChEBI" id="CHEBI:29034"/>
    </ligand>
</feature>
<dbReference type="HAMAP" id="MF_00372">
    <property type="entry name" value="HutI"/>
    <property type="match status" value="1"/>
</dbReference>
<dbReference type="PANTHER" id="PTHR42752">
    <property type="entry name" value="IMIDAZOLONEPROPIONASE"/>
    <property type="match status" value="1"/>
</dbReference>